<name>A0A7Y0HNH7_9CLOT</name>
<accession>A0A7Y0HNH7</accession>
<dbReference type="SUPFAM" id="SSF56719">
    <property type="entry name" value="Type II DNA topoisomerase"/>
    <property type="match status" value="1"/>
</dbReference>
<dbReference type="NCBIfam" id="TIGR01059">
    <property type="entry name" value="gyrB"/>
    <property type="match status" value="1"/>
</dbReference>
<keyword evidence="3 11" id="KW-0479">Metal-binding</keyword>
<protein>
    <recommendedName>
        <fullName evidence="11">DNA gyrase subunit B</fullName>
        <ecNumber evidence="11">5.6.2.2</ecNumber>
    </recommendedName>
</protein>
<keyword evidence="14" id="KW-1185">Reference proteome</keyword>
<dbReference type="EMBL" id="JABBNI010000010">
    <property type="protein sequence ID" value="NMM62026.1"/>
    <property type="molecule type" value="Genomic_DNA"/>
</dbReference>
<comment type="miscellaneous">
    <text evidence="11">Few gyrases are as efficient as E.coli at forming negative supercoils. Not all organisms have 2 type II topoisomerases; in organisms with a single type II topoisomerase this enzyme also has to decatenate newly replicated chromosomes.</text>
</comment>
<dbReference type="Proteomes" id="UP000537131">
    <property type="component" value="Unassembled WGS sequence"/>
</dbReference>
<evidence type="ECO:0000256" key="6">
    <source>
        <dbReference type="ARBA" id="ARBA00022842"/>
    </source>
</evidence>
<feature type="binding site" evidence="11">
    <location>
        <position position="499"/>
    </location>
    <ligand>
        <name>Mg(2+)</name>
        <dbReference type="ChEBI" id="CHEBI:18420"/>
        <label>2</label>
    </ligand>
</feature>
<dbReference type="InterPro" id="IPR001241">
    <property type="entry name" value="Topo_IIA"/>
</dbReference>
<dbReference type="SMART" id="SM00433">
    <property type="entry name" value="TOP2c"/>
    <property type="match status" value="1"/>
</dbReference>
<evidence type="ECO:0000256" key="8">
    <source>
        <dbReference type="ARBA" id="ARBA00023125"/>
    </source>
</evidence>
<keyword evidence="4 11" id="KW-0547">Nucleotide-binding</keyword>
<dbReference type="Pfam" id="PF01751">
    <property type="entry name" value="Toprim"/>
    <property type="match status" value="1"/>
</dbReference>
<sequence length="637" mass="71482">MSEQKKQIYDESQIQVLEGLEAVRKRPGMYIGSTSARGLHHLVYEIVDNSIDEALAGFCKNIEVTIHNDNSITVIDDGRGMPVGMHPKMKKPTVEVIMTVLHAGGKFGGGGYKVSGGLHGVGASVVNALSELCEVEVKREGHIWRQVFERGKTKTGLETIGDSEEHGTKIHFKPDNEIFEEVDYDYDTLAQRLRELSFLNKNIKIILSDERTDKSEVFHYEGGIKSFVNYLNRNKQIVNKEPIYVEGNREDCSVEISIQYNDGYTENIFSFANNIDTVEGGTHLAGFKSALTRVFNDYAKKFGILKENDKNLSGEDIREGLTAVISVKLIDPQFEGQTKTKLGNSEIRGVVDSVVGDGVSSFLQENPQIAKAILDKSLMASRAREAARKARELTRRKSILENTSLPGKLADCSSKDPKECEIYLVEGDSAGGSAKQGRDRKTQAILPLKGKIMNVEKQRLDKILGYEEIRAMITAFGAGIGKDFDVEKIRYDRIIIMTDADVDGAHIRTLLLTFFYRYMKELVEQGHVYIAQPPLYKLAKGKKEYYAYTDKELEKLLGDMGGKDNNTNIQRYKGLGEMDATQLWDTTMNPEERILLQVTVEDAMVADEIFTILMGDKVEPRREFIQENAEKVINLDI</sequence>
<dbReference type="GO" id="GO:0005694">
    <property type="term" value="C:chromosome"/>
    <property type="evidence" value="ECO:0007669"/>
    <property type="project" value="InterPro"/>
</dbReference>
<dbReference type="Pfam" id="PF02518">
    <property type="entry name" value="HATPase_c"/>
    <property type="match status" value="1"/>
</dbReference>
<dbReference type="FunFam" id="3.30.565.10:FF:000002">
    <property type="entry name" value="DNA gyrase subunit B"/>
    <property type="match status" value="1"/>
</dbReference>
<feature type="binding site" evidence="11">
    <location>
        <position position="501"/>
    </location>
    <ligand>
        <name>Mg(2+)</name>
        <dbReference type="ChEBI" id="CHEBI:18420"/>
        <label>2</label>
    </ligand>
</feature>
<dbReference type="RefSeq" id="WP_169296634.1">
    <property type="nucleotide sequence ID" value="NZ_JABBNI010000010.1"/>
</dbReference>
<evidence type="ECO:0000256" key="9">
    <source>
        <dbReference type="ARBA" id="ARBA00023235"/>
    </source>
</evidence>
<comment type="cofactor">
    <cofactor evidence="11">
        <name>Mg(2+)</name>
        <dbReference type="ChEBI" id="CHEBI:18420"/>
    </cofactor>
    <cofactor evidence="11">
        <name>Mn(2+)</name>
        <dbReference type="ChEBI" id="CHEBI:29035"/>
    </cofactor>
    <cofactor evidence="11">
        <name>Ca(2+)</name>
        <dbReference type="ChEBI" id="CHEBI:29108"/>
    </cofactor>
    <text evidence="11">Binds two Mg(2+) per subunit. The magnesium ions form salt bridges with both the protein and the DNA. Can also accept other divalent metal cations, such as Mn(2+) or Ca(2+).</text>
</comment>
<dbReference type="GO" id="GO:0006261">
    <property type="term" value="P:DNA-templated DNA replication"/>
    <property type="evidence" value="ECO:0007669"/>
    <property type="project" value="UniProtKB-UniRule"/>
</dbReference>
<evidence type="ECO:0000259" key="12">
    <source>
        <dbReference type="PROSITE" id="PS50880"/>
    </source>
</evidence>
<evidence type="ECO:0000256" key="1">
    <source>
        <dbReference type="ARBA" id="ARBA00000185"/>
    </source>
</evidence>
<dbReference type="InterPro" id="IPR011557">
    <property type="entry name" value="GyrB"/>
</dbReference>
<evidence type="ECO:0000256" key="3">
    <source>
        <dbReference type="ARBA" id="ARBA00022723"/>
    </source>
</evidence>
<dbReference type="InterPro" id="IPR003594">
    <property type="entry name" value="HATPase_dom"/>
</dbReference>
<dbReference type="NCBIfam" id="NF011501">
    <property type="entry name" value="PRK14939.1"/>
    <property type="match status" value="1"/>
</dbReference>
<comment type="subunit">
    <text evidence="10">Heterotetramer composed of ParC and ParE.</text>
</comment>
<comment type="function">
    <text evidence="11">A type II topoisomerase that negatively supercoils closed circular double-stranded (ds) DNA in an ATP-dependent manner to modulate DNA topology and maintain chromosomes in an underwound state. Negative supercoiling favors strand separation, and DNA replication, transcription, recombination and repair, all of which involve strand separation. Also able to catalyze the interconversion of other topological isomers of dsDNA rings, including catenanes and knotted rings. Type II topoisomerases break and join 2 DNA strands simultaneously in an ATP-dependent manner.</text>
</comment>
<reference evidence="13 14" key="1">
    <citation type="submission" date="2020-06" db="EMBL/GenBank/DDBJ databases">
        <title>Complete Genome Sequence of Clostridium muelleri sp. nov. P21T, an Acid-Alcohol Producing Acetogen Isolated from Old Hay.</title>
        <authorList>
            <person name="Duncan K.E."/>
            <person name="Tanner R.S."/>
        </authorList>
    </citation>
    <scope>NUCLEOTIDE SEQUENCE [LARGE SCALE GENOMIC DNA]</scope>
    <source>
        <strain evidence="13 14">P21</strain>
    </source>
</reference>
<dbReference type="GO" id="GO:0005737">
    <property type="term" value="C:cytoplasm"/>
    <property type="evidence" value="ECO:0007669"/>
    <property type="project" value="UniProtKB-SubCell"/>
</dbReference>
<comment type="catalytic activity">
    <reaction evidence="1 11">
        <text>ATP-dependent breakage, passage and rejoining of double-stranded DNA.</text>
        <dbReference type="EC" id="5.6.2.2"/>
    </reaction>
</comment>
<organism evidence="13 14">
    <name type="scientific">Clostridium muellerianum</name>
    <dbReference type="NCBI Taxonomy" id="2716538"/>
    <lineage>
        <taxon>Bacteria</taxon>
        <taxon>Bacillati</taxon>
        <taxon>Bacillota</taxon>
        <taxon>Clostridia</taxon>
        <taxon>Eubacteriales</taxon>
        <taxon>Clostridiaceae</taxon>
        <taxon>Clostridium</taxon>
    </lineage>
</organism>
<dbReference type="PRINTS" id="PR00418">
    <property type="entry name" value="TPI2FAMILY"/>
</dbReference>
<evidence type="ECO:0000256" key="11">
    <source>
        <dbReference type="HAMAP-Rule" id="MF_01898"/>
    </source>
</evidence>
<dbReference type="SUPFAM" id="SSF54211">
    <property type="entry name" value="Ribosomal protein S5 domain 2-like"/>
    <property type="match status" value="1"/>
</dbReference>
<dbReference type="InterPro" id="IPR020568">
    <property type="entry name" value="Ribosomal_Su5_D2-typ_SF"/>
</dbReference>
<keyword evidence="6 11" id="KW-0460">Magnesium</keyword>
<dbReference type="InterPro" id="IPR034160">
    <property type="entry name" value="TOPRIM_GyrB"/>
</dbReference>
<dbReference type="InterPro" id="IPR014721">
    <property type="entry name" value="Ribsml_uS5_D2-typ_fold_subgr"/>
</dbReference>
<dbReference type="PANTHER" id="PTHR45866:SF1">
    <property type="entry name" value="DNA GYRASE SUBUNIT B, MITOCHONDRIAL"/>
    <property type="match status" value="1"/>
</dbReference>
<dbReference type="PANTHER" id="PTHR45866">
    <property type="entry name" value="DNA GYRASE/TOPOISOMERASE SUBUNIT B"/>
    <property type="match status" value="1"/>
</dbReference>
<keyword evidence="5 11" id="KW-0067">ATP-binding</keyword>
<dbReference type="HAMAP" id="MF_01898">
    <property type="entry name" value="GyrB"/>
    <property type="match status" value="1"/>
</dbReference>
<dbReference type="InterPro" id="IPR013759">
    <property type="entry name" value="Topo_IIA_B_C"/>
</dbReference>
<dbReference type="FunFam" id="3.40.50.670:FF:000002">
    <property type="entry name" value="DNA gyrase subunit B"/>
    <property type="match status" value="1"/>
</dbReference>
<dbReference type="InterPro" id="IPR018522">
    <property type="entry name" value="TopoIIA_CS"/>
</dbReference>
<dbReference type="GO" id="GO:0005524">
    <property type="term" value="F:ATP binding"/>
    <property type="evidence" value="ECO:0007669"/>
    <property type="project" value="UniProtKB-UniRule"/>
</dbReference>
<comment type="similarity">
    <text evidence="2 11">Belongs to the type II topoisomerase GyrB family.</text>
</comment>
<dbReference type="CDD" id="cd16928">
    <property type="entry name" value="HATPase_GyrB-like"/>
    <property type="match status" value="1"/>
</dbReference>
<dbReference type="InterPro" id="IPR006171">
    <property type="entry name" value="TOPRIM_dom"/>
</dbReference>
<dbReference type="FunFam" id="3.30.230.10:FF:000005">
    <property type="entry name" value="DNA gyrase subunit B"/>
    <property type="match status" value="1"/>
</dbReference>
<feature type="domain" description="Toprim" evidence="12">
    <location>
        <begin position="420"/>
        <end position="534"/>
    </location>
</feature>
<dbReference type="SUPFAM" id="SSF55874">
    <property type="entry name" value="ATPase domain of HSP90 chaperone/DNA topoisomerase II/histidine kinase"/>
    <property type="match status" value="1"/>
</dbReference>
<dbReference type="Gene3D" id="3.30.565.10">
    <property type="entry name" value="Histidine kinase-like ATPase, C-terminal domain"/>
    <property type="match status" value="1"/>
</dbReference>
<dbReference type="Gene3D" id="3.30.230.10">
    <property type="match status" value="1"/>
</dbReference>
<dbReference type="InterPro" id="IPR002288">
    <property type="entry name" value="DNA_gyrase_B_C"/>
</dbReference>
<dbReference type="EC" id="5.6.2.2" evidence="11"/>
<dbReference type="InterPro" id="IPR036890">
    <property type="entry name" value="HATPase_C_sf"/>
</dbReference>
<evidence type="ECO:0000256" key="10">
    <source>
        <dbReference type="ARBA" id="ARBA00063644"/>
    </source>
</evidence>
<dbReference type="InterPro" id="IPR000565">
    <property type="entry name" value="Topo_IIA_B"/>
</dbReference>
<feature type="site" description="Interaction with DNA" evidence="11">
    <location>
        <position position="451"/>
    </location>
</feature>
<dbReference type="CDD" id="cd03366">
    <property type="entry name" value="TOPRIM_TopoIIA_GyrB"/>
    <property type="match status" value="1"/>
</dbReference>
<keyword evidence="8" id="KW-0238">DNA-binding</keyword>
<dbReference type="NCBIfam" id="NF004189">
    <property type="entry name" value="PRK05644.1"/>
    <property type="match status" value="1"/>
</dbReference>
<feature type="site" description="Interaction with DNA" evidence="11">
    <location>
        <position position="454"/>
    </location>
</feature>
<dbReference type="GO" id="GO:0006265">
    <property type="term" value="P:DNA topological change"/>
    <property type="evidence" value="ECO:0007669"/>
    <property type="project" value="UniProtKB-UniRule"/>
</dbReference>
<evidence type="ECO:0000256" key="5">
    <source>
        <dbReference type="ARBA" id="ARBA00022840"/>
    </source>
</evidence>
<comment type="subcellular location">
    <subcellularLocation>
        <location evidence="11">Cytoplasm</location>
    </subcellularLocation>
</comment>
<dbReference type="PRINTS" id="PR01159">
    <property type="entry name" value="DNAGYRASEB"/>
</dbReference>
<evidence type="ECO:0000313" key="14">
    <source>
        <dbReference type="Proteomes" id="UP000537131"/>
    </source>
</evidence>
<dbReference type="SMART" id="SM00387">
    <property type="entry name" value="HATPase_c"/>
    <property type="match status" value="1"/>
</dbReference>
<dbReference type="Pfam" id="PF00204">
    <property type="entry name" value="DNA_gyraseB"/>
    <property type="match status" value="1"/>
</dbReference>
<dbReference type="GO" id="GO:0034335">
    <property type="term" value="F:DNA negative supercoiling activity"/>
    <property type="evidence" value="ECO:0007669"/>
    <property type="project" value="UniProtKB-ARBA"/>
</dbReference>
<dbReference type="PROSITE" id="PS50880">
    <property type="entry name" value="TOPRIM"/>
    <property type="match status" value="1"/>
</dbReference>
<dbReference type="InterPro" id="IPR013506">
    <property type="entry name" value="Topo_IIA_bsu_dom2"/>
</dbReference>
<evidence type="ECO:0000256" key="4">
    <source>
        <dbReference type="ARBA" id="ARBA00022741"/>
    </source>
</evidence>
<feature type="binding site" evidence="11">
    <location>
        <position position="426"/>
    </location>
    <ligand>
        <name>Mg(2+)</name>
        <dbReference type="ChEBI" id="CHEBI:18420"/>
        <label>1</label>
        <note>catalytic</note>
    </ligand>
</feature>
<keyword evidence="7 11" id="KW-0799">Topoisomerase</keyword>
<comment type="subunit">
    <text evidence="11">Heterotetramer, composed of two GyrA and two GyrB chains. In the heterotetramer, GyrA contains the active site tyrosine that forms a transient covalent intermediate with DNA, while GyrB binds cofactors and catalyzes ATP hydrolysis.</text>
</comment>
<dbReference type="Gene3D" id="3.40.50.670">
    <property type="match status" value="1"/>
</dbReference>
<dbReference type="InterPro" id="IPR013760">
    <property type="entry name" value="Topo_IIA-like_dom_sf"/>
</dbReference>
<keyword evidence="9 11" id="KW-0413">Isomerase</keyword>
<evidence type="ECO:0000256" key="7">
    <source>
        <dbReference type="ARBA" id="ARBA00023029"/>
    </source>
</evidence>
<feature type="binding site" evidence="11">
    <location>
        <position position="499"/>
    </location>
    <ligand>
        <name>Mg(2+)</name>
        <dbReference type="ChEBI" id="CHEBI:18420"/>
        <label>1</label>
        <note>catalytic</note>
    </ligand>
</feature>
<dbReference type="Pfam" id="PF00986">
    <property type="entry name" value="DNA_gyraseB_C"/>
    <property type="match status" value="1"/>
</dbReference>
<comment type="caution">
    <text evidence="13">The sequence shown here is derived from an EMBL/GenBank/DDBJ whole genome shotgun (WGS) entry which is preliminary data.</text>
</comment>
<evidence type="ECO:0000256" key="2">
    <source>
        <dbReference type="ARBA" id="ARBA00010708"/>
    </source>
</evidence>
<dbReference type="CDD" id="cd00822">
    <property type="entry name" value="TopoII_Trans_DNA_gyrase"/>
    <property type="match status" value="1"/>
</dbReference>
<dbReference type="GO" id="GO:0046872">
    <property type="term" value="F:metal ion binding"/>
    <property type="evidence" value="ECO:0007669"/>
    <property type="project" value="UniProtKB-KW"/>
</dbReference>
<proteinExistence type="inferred from homology"/>
<gene>
    <name evidence="11 13" type="primary">gyrB</name>
    <name evidence="13" type="ORF">HBE96_04835</name>
</gene>
<keyword evidence="11" id="KW-0963">Cytoplasm</keyword>
<evidence type="ECO:0000313" key="13">
    <source>
        <dbReference type="EMBL" id="NMM62026.1"/>
    </source>
</evidence>
<dbReference type="GO" id="GO:0003677">
    <property type="term" value="F:DNA binding"/>
    <property type="evidence" value="ECO:0007669"/>
    <property type="project" value="UniProtKB-KW"/>
</dbReference>
<dbReference type="AlphaFoldDB" id="A0A7Y0HNH7"/>
<dbReference type="PROSITE" id="PS00177">
    <property type="entry name" value="TOPOISOMERASE_II"/>
    <property type="match status" value="1"/>
</dbReference>